<dbReference type="InterPro" id="IPR013094">
    <property type="entry name" value="AB_hydrolase_3"/>
</dbReference>
<evidence type="ECO:0000259" key="2">
    <source>
        <dbReference type="Pfam" id="PF07859"/>
    </source>
</evidence>
<dbReference type="Proteomes" id="UP001215712">
    <property type="component" value="Unassembled WGS sequence"/>
</dbReference>
<keyword evidence="1" id="KW-0378">Hydrolase</keyword>
<reference evidence="3" key="2">
    <citation type="submission" date="2023-01" db="EMBL/GenBank/DDBJ databases">
        <authorList>
            <person name="Petersen C."/>
        </authorList>
    </citation>
    <scope>NUCLEOTIDE SEQUENCE</scope>
    <source>
        <strain evidence="3">IBT 17514</strain>
    </source>
</reference>
<dbReference type="GO" id="GO:0016787">
    <property type="term" value="F:hydrolase activity"/>
    <property type="evidence" value="ECO:0007669"/>
    <property type="project" value="UniProtKB-KW"/>
</dbReference>
<dbReference type="PANTHER" id="PTHR48081:SF8">
    <property type="entry name" value="ALPHA_BETA HYDROLASE FOLD-3 DOMAIN-CONTAINING PROTEIN-RELATED"/>
    <property type="match status" value="1"/>
</dbReference>
<sequence length="324" mass="35759">MSPLAFDPAFLEDAKALLPSDDSNEPDTKDLHTRRLEWINTQEKRYGHLPDDPGVAVTALKIPFPGHSEPVSVYQLCPTRVEASTSSFPAIIHTHSGGFIYGSVPYLLKRLKHQAAECEVQIFSVDYRLAPEFPHPIPSLECWTTLNWIHANATELNVDPTRIAVMGESAGGNLAAATALMARDRGLQPPLAKQILVYPMLDDRTIYPNPDLERLAIWNHEANRDAWAAYLGNLNKVGGPNTDQYAAPARVLDVAGIPSTYMEVGGLDLFRDECIEYASRIAKCNIDCELHLYPGVTHSFEAIGPRAPVSVRAWANLKAAMMSF</sequence>
<dbReference type="GO" id="GO:0072330">
    <property type="term" value="P:monocarboxylic acid biosynthetic process"/>
    <property type="evidence" value="ECO:0007669"/>
    <property type="project" value="UniProtKB-ARBA"/>
</dbReference>
<gene>
    <name evidence="3" type="ORF">N7493_006533</name>
</gene>
<accession>A0AAD6HLL0</accession>
<dbReference type="InterPro" id="IPR050300">
    <property type="entry name" value="GDXG_lipolytic_enzyme"/>
</dbReference>
<evidence type="ECO:0000313" key="4">
    <source>
        <dbReference type="Proteomes" id="UP001215712"/>
    </source>
</evidence>
<evidence type="ECO:0000256" key="1">
    <source>
        <dbReference type="ARBA" id="ARBA00022801"/>
    </source>
</evidence>
<name>A0AAD6HLL0_9EURO</name>
<feature type="domain" description="Alpha/beta hydrolase fold-3" evidence="2">
    <location>
        <begin position="91"/>
        <end position="300"/>
    </location>
</feature>
<dbReference type="PANTHER" id="PTHR48081">
    <property type="entry name" value="AB HYDROLASE SUPERFAMILY PROTEIN C4A8.06C"/>
    <property type="match status" value="1"/>
</dbReference>
<comment type="caution">
    <text evidence="3">The sequence shown here is derived from an EMBL/GenBank/DDBJ whole genome shotgun (WGS) entry which is preliminary data.</text>
</comment>
<dbReference type="AlphaFoldDB" id="A0AAD6HLL0"/>
<dbReference type="Gene3D" id="3.40.50.1820">
    <property type="entry name" value="alpha/beta hydrolase"/>
    <property type="match status" value="1"/>
</dbReference>
<dbReference type="InterPro" id="IPR029058">
    <property type="entry name" value="AB_hydrolase_fold"/>
</dbReference>
<dbReference type="GO" id="GO:0017000">
    <property type="term" value="P:antibiotic biosynthetic process"/>
    <property type="evidence" value="ECO:0007669"/>
    <property type="project" value="UniProtKB-ARBA"/>
</dbReference>
<dbReference type="Pfam" id="PF07859">
    <property type="entry name" value="Abhydrolase_3"/>
    <property type="match status" value="1"/>
</dbReference>
<dbReference type="EMBL" id="JAQJAN010000008">
    <property type="protein sequence ID" value="KAJ5724805.1"/>
    <property type="molecule type" value="Genomic_DNA"/>
</dbReference>
<protein>
    <recommendedName>
        <fullName evidence="2">Alpha/beta hydrolase fold-3 domain-containing protein</fullName>
    </recommendedName>
</protein>
<dbReference type="SUPFAM" id="SSF53474">
    <property type="entry name" value="alpha/beta-Hydrolases"/>
    <property type="match status" value="1"/>
</dbReference>
<keyword evidence="4" id="KW-1185">Reference proteome</keyword>
<reference evidence="3" key="1">
    <citation type="journal article" date="2023" name="IMA Fungus">
        <title>Comparative genomic study of the Penicillium genus elucidates a diverse pangenome and 15 lateral gene transfer events.</title>
        <authorList>
            <person name="Petersen C."/>
            <person name="Sorensen T."/>
            <person name="Nielsen M.R."/>
            <person name="Sondergaard T.E."/>
            <person name="Sorensen J.L."/>
            <person name="Fitzpatrick D.A."/>
            <person name="Frisvad J.C."/>
            <person name="Nielsen K.L."/>
        </authorList>
    </citation>
    <scope>NUCLEOTIDE SEQUENCE</scope>
    <source>
        <strain evidence="3">IBT 17514</strain>
    </source>
</reference>
<organism evidence="3 4">
    <name type="scientific">Penicillium malachiteum</name>
    <dbReference type="NCBI Taxonomy" id="1324776"/>
    <lineage>
        <taxon>Eukaryota</taxon>
        <taxon>Fungi</taxon>
        <taxon>Dikarya</taxon>
        <taxon>Ascomycota</taxon>
        <taxon>Pezizomycotina</taxon>
        <taxon>Eurotiomycetes</taxon>
        <taxon>Eurotiomycetidae</taxon>
        <taxon>Eurotiales</taxon>
        <taxon>Aspergillaceae</taxon>
        <taxon>Penicillium</taxon>
    </lineage>
</organism>
<evidence type="ECO:0000313" key="3">
    <source>
        <dbReference type="EMBL" id="KAJ5724805.1"/>
    </source>
</evidence>
<proteinExistence type="predicted"/>